<dbReference type="Proteomes" id="UP000070529">
    <property type="component" value="Unassembled WGS sequence"/>
</dbReference>
<dbReference type="SUPFAM" id="SSF144083">
    <property type="entry name" value="Magnesium transport protein CorA, transmembrane region"/>
    <property type="match status" value="1"/>
</dbReference>
<keyword evidence="13" id="KW-1185">Reference proteome</keyword>
<evidence type="ECO:0000256" key="7">
    <source>
        <dbReference type="ARBA" id="ARBA00022833"/>
    </source>
</evidence>
<evidence type="ECO:0000256" key="4">
    <source>
        <dbReference type="ARBA" id="ARBA00022475"/>
    </source>
</evidence>
<feature type="transmembrane region" description="Helical" evidence="11">
    <location>
        <begin position="285"/>
        <end position="305"/>
    </location>
</feature>
<dbReference type="GO" id="GO:0015095">
    <property type="term" value="F:magnesium ion transmembrane transporter activity"/>
    <property type="evidence" value="ECO:0007669"/>
    <property type="project" value="TreeGrafter"/>
</dbReference>
<keyword evidence="8 11" id="KW-1133">Transmembrane helix</keyword>
<dbReference type="GO" id="GO:0005886">
    <property type="term" value="C:plasma membrane"/>
    <property type="evidence" value="ECO:0007669"/>
    <property type="project" value="UniProtKB-SubCell"/>
</dbReference>
<evidence type="ECO:0000313" key="13">
    <source>
        <dbReference type="Proteomes" id="UP000070529"/>
    </source>
</evidence>
<accession>A0A135I5V3</accession>
<evidence type="ECO:0000256" key="3">
    <source>
        <dbReference type="ARBA" id="ARBA00022448"/>
    </source>
</evidence>
<evidence type="ECO:0000256" key="2">
    <source>
        <dbReference type="ARBA" id="ARBA00009765"/>
    </source>
</evidence>
<keyword evidence="4" id="KW-1003">Cell membrane</keyword>
<protein>
    <submittedName>
        <fullName evidence="12">Magnesium transporter</fullName>
    </submittedName>
</protein>
<evidence type="ECO:0000256" key="8">
    <source>
        <dbReference type="ARBA" id="ARBA00022989"/>
    </source>
</evidence>
<evidence type="ECO:0000256" key="11">
    <source>
        <dbReference type="SAM" id="Phobius"/>
    </source>
</evidence>
<dbReference type="Gene3D" id="3.30.460.20">
    <property type="entry name" value="CorA soluble domain-like"/>
    <property type="match status" value="1"/>
</dbReference>
<name>A0A135I5V3_9GAMM</name>
<dbReference type="InterPro" id="IPR045863">
    <property type="entry name" value="CorA_TM1_TM2"/>
</dbReference>
<keyword evidence="9" id="KW-0406">Ion transport</keyword>
<dbReference type="EMBL" id="LNTY01000049">
    <property type="protein sequence ID" value="KXF80828.1"/>
    <property type="molecule type" value="Genomic_DNA"/>
</dbReference>
<feature type="transmembrane region" description="Helical" evidence="11">
    <location>
        <begin position="252"/>
        <end position="273"/>
    </location>
</feature>
<proteinExistence type="inferred from homology"/>
<dbReference type="STRING" id="294935.ATN88_16295"/>
<keyword evidence="3" id="KW-0813">Transport</keyword>
<dbReference type="SUPFAM" id="SSF143865">
    <property type="entry name" value="CorA soluble domain-like"/>
    <property type="match status" value="1"/>
</dbReference>
<dbReference type="AlphaFoldDB" id="A0A135I5V3"/>
<dbReference type="InterPro" id="IPR045861">
    <property type="entry name" value="CorA_cytoplasmic_dom"/>
</dbReference>
<comment type="subcellular location">
    <subcellularLocation>
        <location evidence="1">Cell membrane</location>
        <topology evidence="1">Multi-pass membrane protein</topology>
    </subcellularLocation>
</comment>
<dbReference type="InterPro" id="IPR002523">
    <property type="entry name" value="MgTranspt_CorA/ZnTranspt_ZntB"/>
</dbReference>
<evidence type="ECO:0000256" key="6">
    <source>
        <dbReference type="ARBA" id="ARBA00022692"/>
    </source>
</evidence>
<evidence type="ECO:0000256" key="5">
    <source>
        <dbReference type="ARBA" id="ARBA00022519"/>
    </source>
</evidence>
<evidence type="ECO:0000313" key="12">
    <source>
        <dbReference type="EMBL" id="KXF80828.1"/>
    </source>
</evidence>
<evidence type="ECO:0000256" key="10">
    <source>
        <dbReference type="ARBA" id="ARBA00023136"/>
    </source>
</evidence>
<comment type="similarity">
    <text evidence="2">Belongs to the CorA metal ion transporter (MIT) (TC 1.A.35) family.</text>
</comment>
<dbReference type="PANTHER" id="PTHR46494">
    <property type="entry name" value="CORA FAMILY METAL ION TRANSPORTER (EUROFUNG)"/>
    <property type="match status" value="1"/>
</dbReference>
<dbReference type="GO" id="GO:0000287">
    <property type="term" value="F:magnesium ion binding"/>
    <property type="evidence" value="ECO:0007669"/>
    <property type="project" value="TreeGrafter"/>
</dbReference>
<dbReference type="PANTHER" id="PTHR46494:SF3">
    <property type="entry name" value="ZINC TRANSPORT PROTEIN ZNTB"/>
    <property type="match status" value="1"/>
</dbReference>
<reference evidence="12 13" key="1">
    <citation type="submission" date="2015-11" db="EMBL/GenBank/DDBJ databases">
        <title>Genomic Taxonomy of the Vibrionaceae.</title>
        <authorList>
            <person name="Gomez-Gil B."/>
            <person name="Enciso-Ibarra J."/>
        </authorList>
    </citation>
    <scope>NUCLEOTIDE SEQUENCE [LARGE SCALE GENOMIC DNA]</scope>
    <source>
        <strain evidence="12 13">CAIM 912</strain>
    </source>
</reference>
<evidence type="ECO:0000256" key="1">
    <source>
        <dbReference type="ARBA" id="ARBA00004651"/>
    </source>
</evidence>
<organism evidence="12 13">
    <name type="scientific">Enterovibrio coralii</name>
    <dbReference type="NCBI Taxonomy" id="294935"/>
    <lineage>
        <taxon>Bacteria</taxon>
        <taxon>Pseudomonadati</taxon>
        <taxon>Pseudomonadota</taxon>
        <taxon>Gammaproteobacteria</taxon>
        <taxon>Vibrionales</taxon>
        <taxon>Vibrionaceae</taxon>
        <taxon>Enterovibrio</taxon>
    </lineage>
</organism>
<dbReference type="RefSeq" id="WP_067418820.1">
    <property type="nucleotide sequence ID" value="NZ_LNTY01000049.1"/>
</dbReference>
<sequence length="311" mass="35088">MSEFIVTSWDFSSGTAKQMDPKPVRIEKGHWFHCQRDGDGGQAWLAQNHIPEAIIDSLLADDTRPRFEQFSDDCFLIILRSINMNEGSDPDDMMSLRILWFNGAIISTRKVPSKAVSTLLEKLQNGIGPKDLPSLLLGMFNGVNQIISDFLDPVEDTIDDLDDNATITAQELNQLYSRLLRLRRYLKPQGYAFDDLINARLPVLKQQKNHVKNCLDTISRINESIEFYIDQINLYQASVNQKQSEVMNRNTYLFSVVAGIFLPAGFFTGLLGVNIGGMPGINNPLAFTVFCIALLVVVALEVLLLKRMRFI</sequence>
<gene>
    <name evidence="12" type="ORF">ATN88_16295</name>
</gene>
<dbReference type="Gene3D" id="1.20.58.340">
    <property type="entry name" value="Magnesium transport protein CorA, transmembrane region"/>
    <property type="match status" value="2"/>
</dbReference>
<dbReference type="GO" id="GO:0015087">
    <property type="term" value="F:cobalt ion transmembrane transporter activity"/>
    <property type="evidence" value="ECO:0007669"/>
    <property type="project" value="TreeGrafter"/>
</dbReference>
<dbReference type="OrthoDB" id="9803484at2"/>
<dbReference type="GO" id="GO:0050897">
    <property type="term" value="F:cobalt ion binding"/>
    <property type="evidence" value="ECO:0007669"/>
    <property type="project" value="TreeGrafter"/>
</dbReference>
<comment type="caution">
    <text evidence="12">The sequence shown here is derived from an EMBL/GenBank/DDBJ whole genome shotgun (WGS) entry which is preliminary data.</text>
</comment>
<evidence type="ECO:0000256" key="9">
    <source>
        <dbReference type="ARBA" id="ARBA00023065"/>
    </source>
</evidence>
<dbReference type="Pfam" id="PF01544">
    <property type="entry name" value="CorA"/>
    <property type="match status" value="1"/>
</dbReference>
<keyword evidence="5" id="KW-0997">Cell inner membrane</keyword>
<keyword evidence="10 11" id="KW-0472">Membrane</keyword>
<keyword evidence="7" id="KW-0862">Zinc</keyword>
<keyword evidence="6 11" id="KW-0812">Transmembrane</keyword>